<protein>
    <submittedName>
        <fullName evidence="1">Uncharacterized protein</fullName>
    </submittedName>
</protein>
<gene>
    <name evidence="1" type="ORF">EIP91_009416</name>
</gene>
<proteinExistence type="predicted"/>
<evidence type="ECO:0000313" key="2">
    <source>
        <dbReference type="Proteomes" id="UP000292702"/>
    </source>
</evidence>
<dbReference type="Proteomes" id="UP000292702">
    <property type="component" value="Unassembled WGS sequence"/>
</dbReference>
<organism evidence="1 2">
    <name type="scientific">Steccherinum ochraceum</name>
    <dbReference type="NCBI Taxonomy" id="92696"/>
    <lineage>
        <taxon>Eukaryota</taxon>
        <taxon>Fungi</taxon>
        <taxon>Dikarya</taxon>
        <taxon>Basidiomycota</taxon>
        <taxon>Agaricomycotina</taxon>
        <taxon>Agaricomycetes</taxon>
        <taxon>Polyporales</taxon>
        <taxon>Steccherinaceae</taxon>
        <taxon>Steccherinum</taxon>
    </lineage>
</organism>
<dbReference type="STRING" id="92696.A0A4R0RB38"/>
<reference evidence="1 2" key="1">
    <citation type="submission" date="2018-11" db="EMBL/GenBank/DDBJ databases">
        <title>Genome assembly of Steccherinum ochraceum LE-BIN_3174, the white-rot fungus of the Steccherinaceae family (The Residual Polyporoid clade, Polyporales, Basidiomycota).</title>
        <authorList>
            <person name="Fedorova T.V."/>
            <person name="Glazunova O.A."/>
            <person name="Landesman E.O."/>
            <person name="Moiseenko K.V."/>
            <person name="Psurtseva N.V."/>
            <person name="Savinova O.S."/>
            <person name="Shakhova N.V."/>
            <person name="Tyazhelova T.V."/>
            <person name="Vasina D.V."/>
        </authorList>
    </citation>
    <scope>NUCLEOTIDE SEQUENCE [LARGE SCALE GENOMIC DNA]</scope>
    <source>
        <strain evidence="1 2">LE-BIN_3174</strain>
    </source>
</reference>
<comment type="caution">
    <text evidence="1">The sequence shown here is derived from an EMBL/GenBank/DDBJ whole genome shotgun (WGS) entry which is preliminary data.</text>
</comment>
<dbReference type="EMBL" id="RWJN01000537">
    <property type="protein sequence ID" value="TCD60838.1"/>
    <property type="molecule type" value="Genomic_DNA"/>
</dbReference>
<dbReference type="Pfam" id="PF20180">
    <property type="entry name" value="UQCC2_CBP6"/>
    <property type="match status" value="1"/>
</dbReference>
<sequence>MTSTTKLSSQLHRIAAQWPADPFRPHIQLKSFMEALADHPRLTADAVRAADAIQSNAIQRRYPLSEKLLRPKAMPLHYARLVEGHEKAAQGIGRPWWKIFFNVW</sequence>
<evidence type="ECO:0000313" key="1">
    <source>
        <dbReference type="EMBL" id="TCD60838.1"/>
    </source>
</evidence>
<keyword evidence="2" id="KW-1185">Reference proteome</keyword>
<dbReference type="AlphaFoldDB" id="A0A4R0RB38"/>
<accession>A0A4R0RB38</accession>
<dbReference type="OrthoDB" id="2107880at2759"/>
<name>A0A4R0RB38_9APHY</name>